<accession>A0A835DCB2</accession>
<keyword evidence="1" id="KW-1133">Transmembrane helix</keyword>
<organism evidence="2 3">
    <name type="scientific">Tetracentron sinense</name>
    <name type="common">Spur-leaf</name>
    <dbReference type="NCBI Taxonomy" id="13715"/>
    <lineage>
        <taxon>Eukaryota</taxon>
        <taxon>Viridiplantae</taxon>
        <taxon>Streptophyta</taxon>
        <taxon>Embryophyta</taxon>
        <taxon>Tracheophyta</taxon>
        <taxon>Spermatophyta</taxon>
        <taxon>Magnoliopsida</taxon>
        <taxon>Trochodendrales</taxon>
        <taxon>Trochodendraceae</taxon>
        <taxon>Tetracentron</taxon>
    </lineage>
</organism>
<reference evidence="2 3" key="1">
    <citation type="submission" date="2020-04" db="EMBL/GenBank/DDBJ databases">
        <title>Plant Genome Project.</title>
        <authorList>
            <person name="Zhang R.-G."/>
        </authorList>
    </citation>
    <scope>NUCLEOTIDE SEQUENCE [LARGE SCALE GENOMIC DNA]</scope>
    <source>
        <strain evidence="2">YNK0</strain>
        <tissue evidence="2">Leaf</tissue>
    </source>
</reference>
<sequence length="136" mass="15468">MAWRIETTPLFFFDGSEKLEFAEGLRRRASFRLVRGYNPFLLFLILFLHVIEGMEAFSSFFPADFLDRSEPSRTGLDNLNEIYSVGTPSSQSLGTASTKRSQIMVKHALTLFTDFAAGFVRILIIMLKTASEKDEK</sequence>
<dbReference type="AlphaFoldDB" id="A0A835DCB2"/>
<dbReference type="Proteomes" id="UP000655225">
    <property type="component" value="Unassembled WGS sequence"/>
</dbReference>
<feature type="transmembrane region" description="Helical" evidence="1">
    <location>
        <begin position="108"/>
        <end position="127"/>
    </location>
</feature>
<evidence type="ECO:0000256" key="1">
    <source>
        <dbReference type="SAM" id="Phobius"/>
    </source>
</evidence>
<proteinExistence type="predicted"/>
<evidence type="ECO:0000313" key="3">
    <source>
        <dbReference type="Proteomes" id="UP000655225"/>
    </source>
</evidence>
<feature type="transmembrane region" description="Helical" evidence="1">
    <location>
        <begin position="33"/>
        <end position="51"/>
    </location>
</feature>
<keyword evidence="3" id="KW-1185">Reference proteome</keyword>
<comment type="caution">
    <text evidence="2">The sequence shown here is derived from an EMBL/GenBank/DDBJ whole genome shotgun (WGS) entry which is preliminary data.</text>
</comment>
<dbReference type="EMBL" id="JABCRI010000013">
    <property type="protein sequence ID" value="KAF8394984.1"/>
    <property type="molecule type" value="Genomic_DNA"/>
</dbReference>
<evidence type="ECO:0000313" key="2">
    <source>
        <dbReference type="EMBL" id="KAF8394984.1"/>
    </source>
</evidence>
<name>A0A835DCB2_TETSI</name>
<keyword evidence="1" id="KW-0812">Transmembrane</keyword>
<gene>
    <name evidence="2" type="ORF">HHK36_018923</name>
</gene>
<protein>
    <submittedName>
        <fullName evidence="2">Uncharacterized protein</fullName>
    </submittedName>
</protein>
<keyword evidence="1" id="KW-0472">Membrane</keyword>